<evidence type="ECO:0000313" key="3">
    <source>
        <dbReference type="EMBL" id="KAF0974059.1"/>
    </source>
</evidence>
<evidence type="ECO:0000313" key="4">
    <source>
        <dbReference type="Proteomes" id="UP000444721"/>
    </source>
</evidence>
<feature type="compositionally biased region" description="Basic and acidic residues" evidence="1">
    <location>
        <begin position="291"/>
        <end position="301"/>
    </location>
</feature>
<protein>
    <submittedName>
        <fullName evidence="3">Uncharacterized protein</fullName>
    </submittedName>
</protein>
<dbReference type="GeneID" id="68113887"/>
<gene>
    <name evidence="3" type="ORF">FDP41_006669</name>
</gene>
<dbReference type="OrthoDB" id="10461667at2759"/>
<reference evidence="3 4" key="1">
    <citation type="journal article" date="2019" name="Sci. Rep.">
        <title>Nanopore sequencing improves the draft genome of the human pathogenic amoeba Naegleria fowleri.</title>
        <authorList>
            <person name="Liechti N."/>
            <person name="Schurch N."/>
            <person name="Bruggmann R."/>
            <person name="Wittwer M."/>
        </authorList>
    </citation>
    <scope>NUCLEOTIDE SEQUENCE [LARGE SCALE GENOMIC DNA]</scope>
    <source>
        <strain evidence="3 4">ATCC 30894</strain>
    </source>
</reference>
<comment type="caution">
    <text evidence="3">The sequence shown here is derived from an EMBL/GenBank/DDBJ whole genome shotgun (WGS) entry which is preliminary data.</text>
</comment>
<feature type="compositionally biased region" description="Basic and acidic residues" evidence="1">
    <location>
        <begin position="325"/>
        <end position="337"/>
    </location>
</feature>
<proteinExistence type="predicted"/>
<dbReference type="VEuPathDB" id="AmoebaDB:NfTy_074440"/>
<dbReference type="AlphaFoldDB" id="A0A6A5BMD3"/>
<keyword evidence="2" id="KW-1133">Transmembrane helix</keyword>
<feature type="compositionally biased region" description="Polar residues" evidence="1">
    <location>
        <begin position="249"/>
        <end position="261"/>
    </location>
</feature>
<evidence type="ECO:0000256" key="1">
    <source>
        <dbReference type="SAM" id="MobiDB-lite"/>
    </source>
</evidence>
<feature type="region of interest" description="Disordered" evidence="1">
    <location>
        <begin position="237"/>
        <end position="337"/>
    </location>
</feature>
<organism evidence="3 4">
    <name type="scientific">Naegleria fowleri</name>
    <name type="common">Brain eating amoeba</name>
    <dbReference type="NCBI Taxonomy" id="5763"/>
    <lineage>
        <taxon>Eukaryota</taxon>
        <taxon>Discoba</taxon>
        <taxon>Heterolobosea</taxon>
        <taxon>Tetramitia</taxon>
        <taxon>Eutetramitia</taxon>
        <taxon>Vahlkampfiidae</taxon>
        <taxon>Naegleria</taxon>
    </lineage>
</organism>
<keyword evidence="2" id="KW-0472">Membrane</keyword>
<feature type="transmembrane region" description="Helical" evidence="2">
    <location>
        <begin position="38"/>
        <end position="64"/>
    </location>
</feature>
<keyword evidence="4" id="KW-1185">Reference proteome</keyword>
<accession>A0A6A5BMD3</accession>
<dbReference type="VEuPathDB" id="AmoebaDB:NF0106750"/>
<dbReference type="RefSeq" id="XP_044558772.1">
    <property type="nucleotide sequence ID" value="XM_044710328.1"/>
</dbReference>
<keyword evidence="2" id="KW-0812">Transmembrane</keyword>
<dbReference type="EMBL" id="VFQX01000053">
    <property type="protein sequence ID" value="KAF0974059.1"/>
    <property type="molecule type" value="Genomic_DNA"/>
</dbReference>
<evidence type="ECO:0000256" key="2">
    <source>
        <dbReference type="SAM" id="Phobius"/>
    </source>
</evidence>
<feature type="compositionally biased region" description="Low complexity" evidence="1">
    <location>
        <begin position="281"/>
        <end position="290"/>
    </location>
</feature>
<feature type="compositionally biased region" description="Basic and acidic residues" evidence="1">
    <location>
        <begin position="237"/>
        <end position="248"/>
    </location>
</feature>
<sequence length="337" mass="39270">MSKRRQQQYHTNCDHNEEHHHPLQIHGLSELPLHSLQIIFNLPILTSVFGIHGIVLYPFILFALPKENMYQELIQHEFIHARQIKRDGFFYFYLRYALEVGNGILRNCYSMLSTMIISSSSSSWFSIFDQKEETITTSNSTTTDRSRSTIMIRNKIIIEDIHPNEKNGCLGSLIKGLNRIMTRVSYEKEAYSLEHIELYESEKAYLKEHFDGLNMDELMSEMKYYFSTSLLNQVEKKDMKSTEKKDMNTDTNPMDAENQNKTQERMNIFSKQSEKDKKANIPESEFPIESPIERDEIHVEKLNQNTINQLKTEHGGEKSAPGVQKGREGSEELHVNP</sequence>
<dbReference type="VEuPathDB" id="AmoebaDB:FDP41_006669"/>
<dbReference type="Proteomes" id="UP000444721">
    <property type="component" value="Unassembled WGS sequence"/>
</dbReference>
<name>A0A6A5BMD3_NAEFO</name>